<evidence type="ECO:0008006" key="9">
    <source>
        <dbReference type="Google" id="ProtNLM"/>
    </source>
</evidence>
<evidence type="ECO:0000256" key="4">
    <source>
        <dbReference type="SAM" id="MobiDB-lite"/>
    </source>
</evidence>
<evidence type="ECO:0000259" key="5">
    <source>
        <dbReference type="PROSITE" id="PS50404"/>
    </source>
</evidence>
<dbReference type="AlphaFoldDB" id="A0A9P8HD72"/>
<dbReference type="InterPro" id="IPR005442">
    <property type="entry name" value="GST_omega"/>
</dbReference>
<feature type="region of interest" description="Disordered" evidence="4">
    <location>
        <begin position="242"/>
        <end position="320"/>
    </location>
</feature>
<dbReference type="GO" id="GO:0005634">
    <property type="term" value="C:nucleus"/>
    <property type="evidence" value="ECO:0007669"/>
    <property type="project" value="InterPro"/>
</dbReference>
<dbReference type="SFLD" id="SFLDS00019">
    <property type="entry name" value="Glutathione_Transferase_(cytos"/>
    <property type="match status" value="1"/>
</dbReference>
<dbReference type="InterPro" id="IPR040079">
    <property type="entry name" value="Glutathione_S-Trfase"/>
</dbReference>
<dbReference type="InterPro" id="IPR036282">
    <property type="entry name" value="Glutathione-S-Trfase_C_sf"/>
</dbReference>
<evidence type="ECO:0000256" key="1">
    <source>
        <dbReference type="ARBA" id="ARBA00007409"/>
    </source>
</evidence>
<gene>
    <name evidence="7" type="ORF">TsFJ059_007828</name>
</gene>
<feature type="compositionally biased region" description="Basic residues" evidence="4">
    <location>
        <begin position="269"/>
        <end position="281"/>
    </location>
</feature>
<reference evidence="7 8" key="1">
    <citation type="submission" date="2021-08" db="EMBL/GenBank/DDBJ databases">
        <title>The highly contiguous genome resource for Trichoderma semiorbis FJ059, a fungal antagonistic to plant pathogens.</title>
        <authorList>
            <person name="Liu T."/>
        </authorList>
    </citation>
    <scope>NUCLEOTIDE SEQUENCE [LARGE SCALE GENOMIC DNA]</scope>
    <source>
        <strain evidence="7 8">FJ059</strain>
    </source>
</reference>
<dbReference type="InterPro" id="IPR007005">
    <property type="entry name" value="XAP5"/>
</dbReference>
<dbReference type="Pfam" id="PF13410">
    <property type="entry name" value="GST_C_2"/>
    <property type="match status" value="1"/>
</dbReference>
<protein>
    <recommendedName>
        <fullName evidence="9">Glutathione S-transferase</fullName>
    </recommendedName>
</protein>
<dbReference type="Pfam" id="PF13409">
    <property type="entry name" value="GST_N_2"/>
    <property type="match status" value="1"/>
</dbReference>
<dbReference type="Gene3D" id="1.20.1050.10">
    <property type="match status" value="1"/>
</dbReference>
<dbReference type="PRINTS" id="PR01625">
    <property type="entry name" value="GSTRNSFRASEO"/>
</dbReference>
<dbReference type="CDD" id="cd00570">
    <property type="entry name" value="GST_N_family"/>
    <property type="match status" value="1"/>
</dbReference>
<evidence type="ECO:0000256" key="3">
    <source>
        <dbReference type="SAM" id="Coils"/>
    </source>
</evidence>
<dbReference type="SFLD" id="SFLDG00358">
    <property type="entry name" value="Main_(cytGST)"/>
    <property type="match status" value="1"/>
</dbReference>
<evidence type="ECO:0000313" key="8">
    <source>
        <dbReference type="Proteomes" id="UP000826573"/>
    </source>
</evidence>
<dbReference type="GO" id="GO:0045174">
    <property type="term" value="F:glutathione dehydrogenase (ascorbate) activity"/>
    <property type="evidence" value="ECO:0007669"/>
    <property type="project" value="UniProtKB-ARBA"/>
</dbReference>
<comment type="caution">
    <text evidence="7">The sequence shown here is derived from an EMBL/GenBank/DDBJ whole genome shotgun (WGS) entry which is preliminary data.</text>
</comment>
<evidence type="ECO:0000259" key="6">
    <source>
        <dbReference type="PROSITE" id="PS50405"/>
    </source>
</evidence>
<dbReference type="InterPro" id="IPR036249">
    <property type="entry name" value="Thioredoxin-like_sf"/>
</dbReference>
<feature type="compositionally biased region" description="Basic and acidic residues" evidence="4">
    <location>
        <begin position="311"/>
        <end position="320"/>
    </location>
</feature>
<feature type="compositionally biased region" description="Polar residues" evidence="4">
    <location>
        <begin position="298"/>
        <end position="310"/>
    </location>
</feature>
<evidence type="ECO:0000256" key="2">
    <source>
        <dbReference type="ARBA" id="ARBA00023002"/>
    </source>
</evidence>
<comment type="similarity">
    <text evidence="1">Belongs to the GST superfamily.</text>
</comment>
<feature type="domain" description="GST N-terminal" evidence="5">
    <location>
        <begin position="27"/>
        <end position="112"/>
    </location>
</feature>
<dbReference type="InterPro" id="IPR010987">
    <property type="entry name" value="Glutathione-S-Trfase_C-like"/>
</dbReference>
<organism evidence="7 8">
    <name type="scientific">Trichoderma semiorbis</name>
    <dbReference type="NCBI Taxonomy" id="1491008"/>
    <lineage>
        <taxon>Eukaryota</taxon>
        <taxon>Fungi</taxon>
        <taxon>Dikarya</taxon>
        <taxon>Ascomycota</taxon>
        <taxon>Pezizomycotina</taxon>
        <taxon>Sordariomycetes</taxon>
        <taxon>Hypocreomycetidae</taxon>
        <taxon>Hypocreales</taxon>
        <taxon>Hypocreaceae</taxon>
        <taxon>Trichoderma</taxon>
    </lineage>
</organism>
<feature type="domain" description="GST C-terminal" evidence="6">
    <location>
        <begin position="122"/>
        <end position="253"/>
    </location>
</feature>
<dbReference type="Proteomes" id="UP000826573">
    <property type="component" value="Unassembled WGS sequence"/>
</dbReference>
<dbReference type="GO" id="GO:0005737">
    <property type="term" value="C:cytoplasm"/>
    <property type="evidence" value="ECO:0007669"/>
    <property type="project" value="InterPro"/>
</dbReference>
<sequence length="560" mass="62228">MPSVDTSIHSAPSGAAAQLAAHHADEQPLKLYGGWFCPFVQRAWITLEEKKIPHQYVEINPYKKEPEFLRLNPRGLVPTLAVPVNAAGTEQKPLFESSIIIEYLEDAYSDESKYGPRLLPSDPYQKARARLWMDHISTRIIPAFYKFLQHTPDKDFTIDQAREELHGHIKTLVAEMDPEGPWFLGKSMSLVDISLIPWAKRLWLLDYYKPGGFQLPQEGGENNEWTRWSSWIKAVENRESVKNTWSERARSPRGRALSDSAGSAGPGPLKKKLKKKTKNLGKKLLSFGGDDDDDDGGNSDNVTASAASEPSSDKDGALGEKKAKIKANAAVGLAPKAVTKAALRKEAAEREALRREFVALQESIKATEIAIPFVFYDGANIPGGTVRMKKGDFIWVFLDKSRKVGAELGVGEQANAQRAWARVGVDDLMLVRGTVIIPHHYDFYYFVVNKSLGPGGKPIFDYSAEAPIRTASTDSDSDISSGVLVTAAAKAAAAKARQPDVSTLEGFNEDPTLTKVVDRRWYERHKHIYPASTWQEFDPEMDYSAQIRKDTGGNTFFFSK</sequence>
<dbReference type="InterPro" id="IPR004045">
    <property type="entry name" value="Glutathione_S-Trfase_N"/>
</dbReference>
<dbReference type="Pfam" id="PF04921">
    <property type="entry name" value="XAP5"/>
    <property type="match status" value="1"/>
</dbReference>
<dbReference type="CDD" id="cd00299">
    <property type="entry name" value="GST_C_family"/>
    <property type="match status" value="1"/>
</dbReference>
<dbReference type="SUPFAM" id="SSF47616">
    <property type="entry name" value="GST C-terminal domain-like"/>
    <property type="match status" value="1"/>
</dbReference>
<evidence type="ECO:0000313" key="7">
    <source>
        <dbReference type="EMBL" id="KAH0525463.1"/>
    </source>
</evidence>
<proteinExistence type="inferred from homology"/>
<dbReference type="Gene3D" id="3.40.30.10">
    <property type="entry name" value="Glutaredoxin"/>
    <property type="match status" value="1"/>
</dbReference>
<dbReference type="SUPFAM" id="SSF52833">
    <property type="entry name" value="Thioredoxin-like"/>
    <property type="match status" value="1"/>
</dbReference>
<dbReference type="PANTHER" id="PTHR12722">
    <property type="entry name" value="XAP-5 PROTEIN-RELATED"/>
    <property type="match status" value="1"/>
</dbReference>
<accession>A0A9P8HD72</accession>
<dbReference type="PANTHER" id="PTHR12722:SF0">
    <property type="entry name" value="PROTEIN FAM50A"/>
    <property type="match status" value="1"/>
</dbReference>
<dbReference type="InterPro" id="IPR048337">
    <property type="entry name" value="FAM50A/XAP5_C"/>
</dbReference>
<keyword evidence="3" id="KW-0175">Coiled coil</keyword>
<dbReference type="EMBL" id="JAIMJC010000005">
    <property type="protein sequence ID" value="KAH0525463.1"/>
    <property type="molecule type" value="Genomic_DNA"/>
</dbReference>
<keyword evidence="2" id="KW-0560">Oxidoreductase</keyword>
<name>A0A9P8HD72_9HYPO</name>
<dbReference type="PROSITE" id="PS50404">
    <property type="entry name" value="GST_NTER"/>
    <property type="match status" value="1"/>
</dbReference>
<dbReference type="GO" id="GO:0004364">
    <property type="term" value="F:glutathione transferase activity"/>
    <property type="evidence" value="ECO:0007669"/>
    <property type="project" value="InterPro"/>
</dbReference>
<dbReference type="GO" id="GO:0006325">
    <property type="term" value="P:chromatin organization"/>
    <property type="evidence" value="ECO:0007669"/>
    <property type="project" value="TreeGrafter"/>
</dbReference>
<keyword evidence="8" id="KW-1185">Reference proteome</keyword>
<dbReference type="PROSITE" id="PS50405">
    <property type="entry name" value="GST_CTER"/>
    <property type="match status" value="1"/>
</dbReference>
<feature type="coiled-coil region" evidence="3">
    <location>
        <begin position="343"/>
        <end position="370"/>
    </location>
</feature>